<evidence type="ECO:0000256" key="7">
    <source>
        <dbReference type="ARBA" id="ARBA00023014"/>
    </source>
</evidence>
<dbReference type="Gene3D" id="3.40.50.280">
    <property type="entry name" value="Cobalamin-binding domain"/>
    <property type="match status" value="1"/>
</dbReference>
<dbReference type="SFLD" id="SFLDG01123">
    <property type="entry name" value="methyltransferase_(Class_B)"/>
    <property type="match status" value="1"/>
</dbReference>
<dbReference type="Pfam" id="PF04055">
    <property type="entry name" value="Radical_SAM"/>
    <property type="match status" value="1"/>
</dbReference>
<sequence>MRLTFVHPAIGHRLGESYLRSWQMEPLPIAALKGLTPDTVETRFYDDRLEKIPYDEPTDAVVISVETYTAKRAYQIASEYRRRGVPVVMGGFHVTLMPQEASRYADAIMVGEAEGKWLELIDDLQHHTLKPFYQGIQTDLSGVKVDRSLFKGKRYLPIGLVETGRGCRFPCEFCAIQTFYQRSYRRRDPDQVLKELTKQKRSKKIFFFVDDNFAGNIHESRLWLPELAKLNIRWITQMSINAAHDESFLKELAESGCKGVLIGFESLNEENLKLMNKRFNTMKGGFSQALANLRKYGIAVYGTFVFGYDHDTEDSFSQAVTFAEREGMYIAAFNHMTPFPGTPLYKRLQQENRLRYEHWWLDDYYRYNEVPFYPTQLTPEQVTTGCVSARRDFYSWRSIFKRSWKNRNDFFMFRNFFPINALHRNEISSRNGYPLGDETWQGKLLEIQ</sequence>
<dbReference type="SFLD" id="SFLDG01082">
    <property type="entry name" value="B12-binding_domain_containing"/>
    <property type="match status" value="1"/>
</dbReference>
<dbReference type="GO" id="GO:0031419">
    <property type="term" value="F:cobalamin binding"/>
    <property type="evidence" value="ECO:0007669"/>
    <property type="project" value="InterPro"/>
</dbReference>
<keyword evidence="3" id="KW-0808">Transferase</keyword>
<dbReference type="GO" id="GO:0046872">
    <property type="term" value="F:metal ion binding"/>
    <property type="evidence" value="ECO:0007669"/>
    <property type="project" value="UniProtKB-KW"/>
</dbReference>
<dbReference type="InterPro" id="IPR051198">
    <property type="entry name" value="BchE-like"/>
</dbReference>
<dbReference type="SMART" id="SM00729">
    <property type="entry name" value="Elp3"/>
    <property type="match status" value="1"/>
</dbReference>
<dbReference type="PANTHER" id="PTHR43409:SF7">
    <property type="entry name" value="BLL1977 PROTEIN"/>
    <property type="match status" value="1"/>
</dbReference>
<dbReference type="EMBL" id="CP067393">
    <property type="protein sequence ID" value="QQP86783.1"/>
    <property type="molecule type" value="Genomic_DNA"/>
</dbReference>
<evidence type="ECO:0000256" key="2">
    <source>
        <dbReference type="ARBA" id="ARBA00022603"/>
    </source>
</evidence>
<dbReference type="InterPro" id="IPR034466">
    <property type="entry name" value="Methyltransferase_Class_B"/>
</dbReference>
<dbReference type="Pfam" id="PF02310">
    <property type="entry name" value="B12-binding"/>
    <property type="match status" value="1"/>
</dbReference>
<gene>
    <name evidence="10" type="ORF">JHT90_05965</name>
</gene>
<evidence type="ECO:0000256" key="5">
    <source>
        <dbReference type="ARBA" id="ARBA00022723"/>
    </source>
</evidence>
<feature type="domain" description="Radical SAM core" evidence="9">
    <location>
        <begin position="153"/>
        <end position="380"/>
    </location>
</feature>
<keyword evidence="4" id="KW-0949">S-adenosyl-L-methionine</keyword>
<dbReference type="InterPro" id="IPR058240">
    <property type="entry name" value="rSAM_sf"/>
</dbReference>
<accession>A0A974NHR9</accession>
<dbReference type="InterPro" id="IPR006158">
    <property type="entry name" value="Cobalamin-bd"/>
</dbReference>
<evidence type="ECO:0000259" key="8">
    <source>
        <dbReference type="PROSITE" id="PS51332"/>
    </source>
</evidence>
<keyword evidence="7" id="KW-0411">Iron-sulfur</keyword>
<dbReference type="InterPro" id="IPR006638">
    <property type="entry name" value="Elp3/MiaA/NifB-like_rSAM"/>
</dbReference>
<dbReference type="GO" id="GO:0051539">
    <property type="term" value="F:4 iron, 4 sulfur cluster binding"/>
    <property type="evidence" value="ECO:0007669"/>
    <property type="project" value="UniProtKB-KW"/>
</dbReference>
<dbReference type="PANTHER" id="PTHR43409">
    <property type="entry name" value="ANAEROBIC MAGNESIUM-PROTOPORPHYRIN IX MONOMETHYL ESTER CYCLASE-RELATED"/>
    <property type="match status" value="1"/>
</dbReference>
<feature type="domain" description="B12-binding" evidence="8">
    <location>
        <begin position="1"/>
        <end position="131"/>
    </location>
</feature>
<dbReference type="SFLD" id="SFLDS00029">
    <property type="entry name" value="Radical_SAM"/>
    <property type="match status" value="1"/>
</dbReference>
<dbReference type="PROSITE" id="PS51918">
    <property type="entry name" value="RADICAL_SAM"/>
    <property type="match status" value="1"/>
</dbReference>
<dbReference type="RefSeq" id="WP_201095196.1">
    <property type="nucleotide sequence ID" value="NZ_CP067393.1"/>
</dbReference>
<keyword evidence="2" id="KW-0489">Methyltransferase</keyword>
<evidence type="ECO:0000259" key="9">
    <source>
        <dbReference type="PROSITE" id="PS51918"/>
    </source>
</evidence>
<evidence type="ECO:0000256" key="1">
    <source>
        <dbReference type="ARBA" id="ARBA00001966"/>
    </source>
</evidence>
<evidence type="ECO:0000313" key="11">
    <source>
        <dbReference type="Proteomes" id="UP000595278"/>
    </source>
</evidence>
<dbReference type="KEGG" id="eaz:JHT90_05965"/>
<evidence type="ECO:0000313" key="10">
    <source>
        <dbReference type="EMBL" id="QQP86783.1"/>
    </source>
</evidence>
<dbReference type="GO" id="GO:0003824">
    <property type="term" value="F:catalytic activity"/>
    <property type="evidence" value="ECO:0007669"/>
    <property type="project" value="InterPro"/>
</dbReference>
<dbReference type="InterPro" id="IPR007197">
    <property type="entry name" value="rSAM"/>
</dbReference>
<dbReference type="CDD" id="cd01335">
    <property type="entry name" value="Radical_SAM"/>
    <property type="match status" value="1"/>
</dbReference>
<reference evidence="10 11" key="1">
    <citation type="submission" date="2021-01" db="EMBL/GenBank/DDBJ databases">
        <title>Entomomonas sp. F2A isolated from a house cricket (Acheta domesticus).</title>
        <authorList>
            <person name="Spergser J."/>
            <person name="Busse H.-J."/>
        </authorList>
    </citation>
    <scope>NUCLEOTIDE SEQUENCE [LARGE SCALE GENOMIC DNA]</scope>
    <source>
        <strain evidence="10 11">F2A</strain>
    </source>
</reference>
<name>A0A974NHR9_9GAMM</name>
<dbReference type="AlphaFoldDB" id="A0A974NHR9"/>
<keyword evidence="5" id="KW-0479">Metal-binding</keyword>
<keyword evidence="11" id="KW-1185">Reference proteome</keyword>
<dbReference type="PROSITE" id="PS51332">
    <property type="entry name" value="B12_BINDING"/>
    <property type="match status" value="1"/>
</dbReference>
<evidence type="ECO:0000256" key="6">
    <source>
        <dbReference type="ARBA" id="ARBA00023004"/>
    </source>
</evidence>
<comment type="cofactor">
    <cofactor evidence="1">
        <name>[4Fe-4S] cluster</name>
        <dbReference type="ChEBI" id="CHEBI:49883"/>
    </cofactor>
</comment>
<dbReference type="SUPFAM" id="SSF102114">
    <property type="entry name" value="Radical SAM enzymes"/>
    <property type="match status" value="1"/>
</dbReference>
<dbReference type="Proteomes" id="UP000595278">
    <property type="component" value="Chromosome"/>
</dbReference>
<keyword evidence="6" id="KW-0408">Iron</keyword>
<evidence type="ECO:0000256" key="4">
    <source>
        <dbReference type="ARBA" id="ARBA00022691"/>
    </source>
</evidence>
<evidence type="ECO:0000256" key="3">
    <source>
        <dbReference type="ARBA" id="ARBA00022679"/>
    </source>
</evidence>
<organism evidence="10 11">
    <name type="scientific">Entomomonas asaccharolytica</name>
    <dbReference type="NCBI Taxonomy" id="2785331"/>
    <lineage>
        <taxon>Bacteria</taxon>
        <taxon>Pseudomonadati</taxon>
        <taxon>Pseudomonadota</taxon>
        <taxon>Gammaproteobacteria</taxon>
        <taxon>Pseudomonadales</taxon>
        <taxon>Pseudomonadaceae</taxon>
        <taxon>Entomomonas</taxon>
    </lineage>
</organism>
<protein>
    <submittedName>
        <fullName evidence="10">B12-binding domain-containing radical SAM protein</fullName>
    </submittedName>
</protein>
<dbReference type="InterPro" id="IPR023404">
    <property type="entry name" value="rSAM_horseshoe"/>
</dbReference>
<proteinExistence type="predicted"/>
<dbReference type="GO" id="GO:0005829">
    <property type="term" value="C:cytosol"/>
    <property type="evidence" value="ECO:0007669"/>
    <property type="project" value="TreeGrafter"/>
</dbReference>
<dbReference type="Gene3D" id="3.80.30.20">
    <property type="entry name" value="tm_1862 like domain"/>
    <property type="match status" value="1"/>
</dbReference>